<dbReference type="GeneID" id="36287464"/>
<feature type="domain" description="Protein kinase" evidence="1">
    <location>
        <begin position="1"/>
        <end position="264"/>
    </location>
</feature>
<dbReference type="GO" id="GO:0005634">
    <property type="term" value="C:nucleus"/>
    <property type="evidence" value="ECO:0007669"/>
    <property type="project" value="TreeGrafter"/>
</dbReference>
<organism evidence="2">
    <name type="scientific">Pseudogymnoascus destructans</name>
    <dbReference type="NCBI Taxonomy" id="655981"/>
    <lineage>
        <taxon>Eukaryota</taxon>
        <taxon>Fungi</taxon>
        <taxon>Dikarya</taxon>
        <taxon>Ascomycota</taxon>
        <taxon>Pezizomycotina</taxon>
        <taxon>Leotiomycetes</taxon>
        <taxon>Thelebolales</taxon>
        <taxon>Thelebolaceae</taxon>
        <taxon>Pseudogymnoascus</taxon>
    </lineage>
</organism>
<dbReference type="AlphaFoldDB" id="A0A176ZZS8"/>
<dbReference type="GO" id="GO:0005737">
    <property type="term" value="C:cytoplasm"/>
    <property type="evidence" value="ECO:0007669"/>
    <property type="project" value="TreeGrafter"/>
</dbReference>
<dbReference type="PANTHER" id="PTHR44167:SF18">
    <property type="entry name" value="PROTEIN KINASE DOMAIN-CONTAINING PROTEIN"/>
    <property type="match status" value="1"/>
</dbReference>
<dbReference type="RefSeq" id="XP_024324673.1">
    <property type="nucleotide sequence ID" value="XM_024468025.1"/>
</dbReference>
<dbReference type="OrthoDB" id="1668230at2759"/>
<protein>
    <recommendedName>
        <fullName evidence="1">Protein kinase domain-containing protein</fullName>
    </recommendedName>
</protein>
<dbReference type="CDD" id="cd00180">
    <property type="entry name" value="PKc"/>
    <property type="match status" value="1"/>
</dbReference>
<dbReference type="PANTHER" id="PTHR44167">
    <property type="entry name" value="OVARIAN-SPECIFIC SERINE/THREONINE-PROTEIN KINASE LOK-RELATED"/>
    <property type="match status" value="1"/>
</dbReference>
<evidence type="ECO:0000313" key="3">
    <source>
        <dbReference type="EMBL" id="OAF59390.1"/>
    </source>
</evidence>
<gene>
    <name evidence="3" type="ORF">VC83_04392</name>
    <name evidence="2" type="ORF">VC83_07594</name>
</gene>
<dbReference type="Proteomes" id="UP000077154">
    <property type="component" value="Unassembled WGS sequence"/>
</dbReference>
<dbReference type="GO" id="GO:0044773">
    <property type="term" value="P:mitotic DNA damage checkpoint signaling"/>
    <property type="evidence" value="ECO:0007669"/>
    <property type="project" value="TreeGrafter"/>
</dbReference>
<dbReference type="PROSITE" id="PS50011">
    <property type="entry name" value="PROTEIN_KINASE_DOM"/>
    <property type="match status" value="1"/>
</dbReference>
<evidence type="ECO:0000313" key="2">
    <source>
        <dbReference type="EMBL" id="OAF55529.1"/>
    </source>
</evidence>
<dbReference type="GO" id="GO:0004674">
    <property type="term" value="F:protein serine/threonine kinase activity"/>
    <property type="evidence" value="ECO:0007669"/>
    <property type="project" value="TreeGrafter"/>
</dbReference>
<name>A0A176ZZS8_9PEZI</name>
<proteinExistence type="predicted"/>
<dbReference type="eggNOG" id="KOG0583">
    <property type="taxonomic scope" value="Eukaryota"/>
</dbReference>
<dbReference type="EMBL" id="KV441408">
    <property type="protein sequence ID" value="OAF55529.1"/>
    <property type="molecule type" value="Genomic_DNA"/>
</dbReference>
<accession>A0A176ZZS8</accession>
<evidence type="ECO:0000259" key="1">
    <source>
        <dbReference type="PROSITE" id="PS50011"/>
    </source>
</evidence>
<dbReference type="Gene3D" id="1.10.510.10">
    <property type="entry name" value="Transferase(Phosphotransferase) domain 1"/>
    <property type="match status" value="1"/>
</dbReference>
<sequence>MSNDESEVHIYYQYCPPGVRRVIASGTSAWIGEVDESTVLKYPLTLGGDMSRLKLEYEILRKVAKHPRIIGLKYLTADGLYLERAANGTLHDYIVESNHPPASLQQRLAWCREAAEAVAHVHSKRVIHCDIQPTNFLLDENLHLKLSDFQGNYISETGNIILEGGSAEPCRFFCPRNDPFQADIKTDLFALGCTIYFIMMGHCVFPDIVDGEEGWDDRVRSRFENAQFPQDSQICSAITSKCWELKYGSAMELLQDVEAIERKI</sequence>
<dbReference type="Pfam" id="PF00069">
    <property type="entry name" value="Pkinase"/>
    <property type="match status" value="1"/>
</dbReference>
<dbReference type="InterPro" id="IPR000719">
    <property type="entry name" value="Prot_kinase_dom"/>
</dbReference>
<dbReference type="VEuPathDB" id="FungiDB:GMDG_03694"/>
<dbReference type="InterPro" id="IPR011009">
    <property type="entry name" value="Kinase-like_dom_sf"/>
</dbReference>
<dbReference type="GO" id="GO:0005524">
    <property type="term" value="F:ATP binding"/>
    <property type="evidence" value="ECO:0007669"/>
    <property type="project" value="InterPro"/>
</dbReference>
<dbReference type="SUPFAM" id="SSF56112">
    <property type="entry name" value="Protein kinase-like (PK-like)"/>
    <property type="match status" value="1"/>
</dbReference>
<reference evidence="2" key="1">
    <citation type="submission" date="2016-03" db="EMBL/GenBank/DDBJ databases">
        <title>Updated assembly of Pseudogymnoascus destructans, the fungus causing white-nose syndrome of bats.</title>
        <authorList>
            <person name="Palmer J.M."/>
            <person name="Drees K.P."/>
            <person name="Foster J.T."/>
            <person name="Lindner D.L."/>
        </authorList>
    </citation>
    <scope>NUCLEOTIDE SEQUENCE [LARGE SCALE GENOMIC DNA]</scope>
    <source>
        <strain evidence="2">20631-21</strain>
    </source>
</reference>
<dbReference type="EMBL" id="KV441394">
    <property type="protein sequence ID" value="OAF59390.1"/>
    <property type="molecule type" value="Genomic_DNA"/>
</dbReference>